<dbReference type="PANTHER" id="PTHR43198:SF6">
    <property type="entry name" value="BIFUNCTIONAL TENA-E PROTEIN-RELATED"/>
    <property type="match status" value="1"/>
</dbReference>
<dbReference type="GO" id="GO:0005829">
    <property type="term" value="C:cytosol"/>
    <property type="evidence" value="ECO:0007669"/>
    <property type="project" value="TreeGrafter"/>
</dbReference>
<dbReference type="Proteomes" id="UP001291623">
    <property type="component" value="Unassembled WGS sequence"/>
</dbReference>
<dbReference type="Gene3D" id="1.20.910.10">
    <property type="entry name" value="Heme oxygenase-like"/>
    <property type="match status" value="1"/>
</dbReference>
<comment type="caution">
    <text evidence="2">The sequence shown here is derived from an EMBL/GenBank/DDBJ whole genome shotgun (WGS) entry which is preliminary data.</text>
</comment>
<dbReference type="GO" id="GO:0006772">
    <property type="term" value="P:thiamine metabolic process"/>
    <property type="evidence" value="ECO:0007669"/>
    <property type="project" value="UniProtKB-ARBA"/>
</dbReference>
<evidence type="ECO:0000259" key="1">
    <source>
        <dbReference type="Pfam" id="PF03070"/>
    </source>
</evidence>
<protein>
    <recommendedName>
        <fullName evidence="1">Thiaminase-2/PQQC domain-containing protein</fullName>
    </recommendedName>
</protein>
<dbReference type="InterPro" id="IPR050967">
    <property type="entry name" value="Thiamine_Salvage_TenA"/>
</dbReference>
<dbReference type="AlphaFoldDB" id="A0AAE1SA73"/>
<keyword evidence="3" id="KW-1185">Reference proteome</keyword>
<proteinExistence type="predicted"/>
<dbReference type="EMBL" id="JAVYJV010000007">
    <property type="protein sequence ID" value="KAK4367124.1"/>
    <property type="molecule type" value="Genomic_DNA"/>
</dbReference>
<dbReference type="SUPFAM" id="SSF48613">
    <property type="entry name" value="Heme oxygenase-like"/>
    <property type="match status" value="1"/>
</dbReference>
<sequence length="231" mass="26681">MENKKELVGEKATHIERWLRKHKLQYTAATKHPFFYSIHDGSIDSSSFKTWLEREYVCVKSAFAPFAASVLLKARKESTDSSDVEVVLAGLGYLNDEICWLKEEAPKWHISLTSVVVDNKPVLDYFRFFERLTSSDVKYAEAVTILWAVQLVYHNGFGYCLEEGNNTPEEMKEGCKIWGNESFKQYCQSLENIANSRLEEASDEEVSKIEILILEFFENVVHFWSVNLVKT</sequence>
<organism evidence="2 3">
    <name type="scientific">Anisodus tanguticus</name>
    <dbReference type="NCBI Taxonomy" id="243964"/>
    <lineage>
        <taxon>Eukaryota</taxon>
        <taxon>Viridiplantae</taxon>
        <taxon>Streptophyta</taxon>
        <taxon>Embryophyta</taxon>
        <taxon>Tracheophyta</taxon>
        <taxon>Spermatophyta</taxon>
        <taxon>Magnoliopsida</taxon>
        <taxon>eudicotyledons</taxon>
        <taxon>Gunneridae</taxon>
        <taxon>Pentapetalae</taxon>
        <taxon>asterids</taxon>
        <taxon>lamiids</taxon>
        <taxon>Solanales</taxon>
        <taxon>Solanaceae</taxon>
        <taxon>Solanoideae</taxon>
        <taxon>Hyoscyameae</taxon>
        <taxon>Anisodus</taxon>
    </lineage>
</organism>
<name>A0AAE1SA73_9SOLA</name>
<dbReference type="InterPro" id="IPR016084">
    <property type="entry name" value="Haem_Oase-like_multi-hlx"/>
</dbReference>
<dbReference type="Pfam" id="PF03070">
    <property type="entry name" value="TENA_THI-4"/>
    <property type="match status" value="1"/>
</dbReference>
<reference evidence="2" key="1">
    <citation type="submission" date="2023-12" db="EMBL/GenBank/DDBJ databases">
        <title>Genome assembly of Anisodus tanguticus.</title>
        <authorList>
            <person name="Wang Y.-J."/>
        </authorList>
    </citation>
    <scope>NUCLEOTIDE SEQUENCE</scope>
    <source>
        <strain evidence="2">KB-2021</strain>
        <tissue evidence="2">Leaf</tissue>
    </source>
</reference>
<dbReference type="PANTHER" id="PTHR43198">
    <property type="entry name" value="BIFUNCTIONAL TH2 PROTEIN"/>
    <property type="match status" value="1"/>
</dbReference>
<evidence type="ECO:0000313" key="3">
    <source>
        <dbReference type="Proteomes" id="UP001291623"/>
    </source>
</evidence>
<dbReference type="InterPro" id="IPR004305">
    <property type="entry name" value="Thiaminase-2/PQQC"/>
</dbReference>
<evidence type="ECO:0000313" key="2">
    <source>
        <dbReference type="EMBL" id="KAK4367124.1"/>
    </source>
</evidence>
<gene>
    <name evidence="2" type="ORF">RND71_015004</name>
</gene>
<accession>A0AAE1SA73</accession>
<dbReference type="CDD" id="cd19357">
    <property type="entry name" value="TenA_E_At3g16990-like"/>
    <property type="match status" value="1"/>
</dbReference>
<feature type="domain" description="Thiaminase-2/PQQC" evidence="1">
    <location>
        <begin position="21"/>
        <end position="225"/>
    </location>
</feature>